<organism evidence="4 5">
    <name type="scientific">Rhodotorula taiwanensis</name>
    <dbReference type="NCBI Taxonomy" id="741276"/>
    <lineage>
        <taxon>Eukaryota</taxon>
        <taxon>Fungi</taxon>
        <taxon>Dikarya</taxon>
        <taxon>Basidiomycota</taxon>
        <taxon>Pucciniomycotina</taxon>
        <taxon>Microbotryomycetes</taxon>
        <taxon>Sporidiobolales</taxon>
        <taxon>Sporidiobolaceae</taxon>
        <taxon>Rhodotorula</taxon>
    </lineage>
</organism>
<comment type="caution">
    <text evidence="4">The sequence shown here is derived from an EMBL/GenBank/DDBJ whole genome shotgun (WGS) entry which is preliminary data.</text>
</comment>
<reference evidence="4 5" key="1">
    <citation type="journal article" date="2018" name="Front. Microbiol.">
        <title>Prospects for Fungal Bioremediation of Acidic Radioactive Waste Sites: Characterization and Genome Sequence of Rhodotorula taiwanensis MD1149.</title>
        <authorList>
            <person name="Tkavc R."/>
            <person name="Matrosova V.Y."/>
            <person name="Grichenko O.E."/>
            <person name="Gostincar C."/>
            <person name="Volpe R.P."/>
            <person name="Klimenkova P."/>
            <person name="Gaidamakova E.K."/>
            <person name="Zhou C.E."/>
            <person name="Stewart B.J."/>
            <person name="Lyman M.G."/>
            <person name="Malfatti S.A."/>
            <person name="Rubinfeld B."/>
            <person name="Courtot M."/>
            <person name="Singh J."/>
            <person name="Dalgard C.L."/>
            <person name="Hamilton T."/>
            <person name="Frey K.G."/>
            <person name="Gunde-Cimerman N."/>
            <person name="Dugan L."/>
            <person name="Daly M.J."/>
        </authorList>
    </citation>
    <scope>NUCLEOTIDE SEQUENCE [LARGE SCALE GENOMIC DNA]</scope>
    <source>
        <strain evidence="4 5">MD1149</strain>
    </source>
</reference>
<dbReference type="PRINTS" id="PR00081">
    <property type="entry name" value="GDHRDH"/>
</dbReference>
<keyword evidence="2" id="KW-0521">NADP</keyword>
<comment type="similarity">
    <text evidence="1">Belongs to the short-chain dehydrogenases/reductases (SDR) family.</text>
</comment>
<dbReference type="InterPro" id="IPR036291">
    <property type="entry name" value="NAD(P)-bd_dom_sf"/>
</dbReference>
<evidence type="ECO:0000313" key="4">
    <source>
        <dbReference type="EMBL" id="POY74176.1"/>
    </source>
</evidence>
<dbReference type="PANTHER" id="PTHR24320">
    <property type="entry name" value="RETINOL DEHYDROGENASE"/>
    <property type="match status" value="1"/>
</dbReference>
<sequence length="347" mass="37846">MSKYGPGKSLPVGEFIWGHLTHEVPKPEGNLTGRTALVTGATSGLGWATAQHLARLNVSTLVFPVRSIKKGEQYVEKLHREVPTFRGQVKLLEIDLSRLETIPAFVARLEHEVDRLDIAILNAGSTKTKYTQTSNGFEETIQVNALATGLLAVLLLSLLDKTASMPQPAGAVPAQLKPQLELVASEVHFWVKPSSLPQSDNFIDEVCSEEYFNRIPFMEIYNISKLLDVFLARKIAALPAAKNVQVTTANPGLCKSAFRDDMGPVGAWLFNLIAWTAEFGSRTFVHAVLKEHPSGSYLSAGQVSPVATLACSPEGIAAEDRFFADFARLCEKYAPKSEAILADGTRQ</sequence>
<evidence type="ECO:0008006" key="6">
    <source>
        <dbReference type="Google" id="ProtNLM"/>
    </source>
</evidence>
<keyword evidence="5" id="KW-1185">Reference proteome</keyword>
<dbReference type="Gene3D" id="3.40.50.720">
    <property type="entry name" value="NAD(P)-binding Rossmann-like Domain"/>
    <property type="match status" value="1"/>
</dbReference>
<evidence type="ECO:0000313" key="5">
    <source>
        <dbReference type="Proteomes" id="UP000237144"/>
    </source>
</evidence>
<dbReference type="SUPFAM" id="SSF51735">
    <property type="entry name" value="NAD(P)-binding Rossmann-fold domains"/>
    <property type="match status" value="1"/>
</dbReference>
<dbReference type="GO" id="GO:0016491">
    <property type="term" value="F:oxidoreductase activity"/>
    <property type="evidence" value="ECO:0007669"/>
    <property type="project" value="UniProtKB-KW"/>
</dbReference>
<dbReference type="InterPro" id="IPR002347">
    <property type="entry name" value="SDR_fam"/>
</dbReference>
<name>A0A2S5BBL7_9BASI</name>
<dbReference type="OrthoDB" id="542013at2759"/>
<dbReference type="EMBL" id="PJQD01000028">
    <property type="protein sequence ID" value="POY74176.1"/>
    <property type="molecule type" value="Genomic_DNA"/>
</dbReference>
<proteinExistence type="inferred from homology"/>
<dbReference type="PANTHER" id="PTHR24320:SF252">
    <property type="entry name" value="DEHYDROGENASE_REDUCTASE FAMILY PROTEIN, PUTATIVE (AFU_ORTHOLOGUE AFUA_3G08550)-RELATED"/>
    <property type="match status" value="1"/>
</dbReference>
<dbReference type="Proteomes" id="UP000237144">
    <property type="component" value="Unassembled WGS sequence"/>
</dbReference>
<protein>
    <recommendedName>
        <fullName evidence="6">NAD(P)-binding protein</fullName>
    </recommendedName>
</protein>
<dbReference type="STRING" id="741276.A0A2S5BBL7"/>
<keyword evidence="3" id="KW-0560">Oxidoreductase</keyword>
<evidence type="ECO:0000256" key="2">
    <source>
        <dbReference type="ARBA" id="ARBA00022857"/>
    </source>
</evidence>
<accession>A0A2S5BBL7</accession>
<dbReference type="Pfam" id="PF00106">
    <property type="entry name" value="adh_short"/>
    <property type="match status" value="1"/>
</dbReference>
<dbReference type="AlphaFoldDB" id="A0A2S5BBL7"/>
<evidence type="ECO:0000256" key="3">
    <source>
        <dbReference type="ARBA" id="ARBA00023002"/>
    </source>
</evidence>
<gene>
    <name evidence="4" type="ORF">BMF94_2750</name>
</gene>
<evidence type="ECO:0000256" key="1">
    <source>
        <dbReference type="ARBA" id="ARBA00006484"/>
    </source>
</evidence>